<dbReference type="InterPro" id="IPR011761">
    <property type="entry name" value="ATP-grasp"/>
</dbReference>
<protein>
    <submittedName>
        <fullName evidence="6">ATP-grasp domain-containing protein</fullName>
    </submittedName>
</protein>
<dbReference type="InterPro" id="IPR040570">
    <property type="entry name" value="LAL_C2"/>
</dbReference>
<dbReference type="Pfam" id="PF18130">
    <property type="entry name" value="ATPgrasp_N"/>
    <property type="match status" value="1"/>
</dbReference>
<keyword evidence="3 4" id="KW-0067">ATP-binding</keyword>
<evidence type="ECO:0000313" key="7">
    <source>
        <dbReference type="Proteomes" id="UP000782312"/>
    </source>
</evidence>
<dbReference type="PROSITE" id="PS50975">
    <property type="entry name" value="ATP_GRASP"/>
    <property type="match status" value="1"/>
</dbReference>
<dbReference type="GO" id="GO:0016874">
    <property type="term" value="F:ligase activity"/>
    <property type="evidence" value="ECO:0007669"/>
    <property type="project" value="UniProtKB-KW"/>
</dbReference>
<dbReference type="Proteomes" id="UP000782312">
    <property type="component" value="Unassembled WGS sequence"/>
</dbReference>
<reference evidence="6" key="1">
    <citation type="submission" date="2020-07" db="EMBL/GenBank/DDBJ databases">
        <title>Huge and variable diversity of episymbiotic CPR bacteria and DPANN archaea in groundwater ecosystems.</title>
        <authorList>
            <person name="He C.Y."/>
            <person name="Keren R."/>
            <person name="Whittaker M."/>
            <person name="Farag I.F."/>
            <person name="Doudna J."/>
            <person name="Cate J.H.D."/>
            <person name="Banfield J.F."/>
        </authorList>
    </citation>
    <scope>NUCLEOTIDE SEQUENCE</scope>
    <source>
        <strain evidence="6">NC_groundwater_763_Ag_S-0.2um_68_21</strain>
    </source>
</reference>
<keyword evidence="1" id="KW-0436">Ligase</keyword>
<gene>
    <name evidence="6" type="ORF">HYZ11_05735</name>
</gene>
<evidence type="ECO:0000259" key="5">
    <source>
        <dbReference type="PROSITE" id="PS50975"/>
    </source>
</evidence>
<evidence type="ECO:0000313" key="6">
    <source>
        <dbReference type="EMBL" id="MBI3127084.1"/>
    </source>
</evidence>
<dbReference type="AlphaFoldDB" id="A0A932I0L5"/>
<dbReference type="Pfam" id="PF13535">
    <property type="entry name" value="ATP-grasp_4"/>
    <property type="match status" value="1"/>
</dbReference>
<organism evidence="6 7">
    <name type="scientific">Tectimicrobiota bacterium</name>
    <dbReference type="NCBI Taxonomy" id="2528274"/>
    <lineage>
        <taxon>Bacteria</taxon>
        <taxon>Pseudomonadati</taxon>
        <taxon>Nitrospinota/Tectimicrobiota group</taxon>
        <taxon>Candidatus Tectimicrobiota</taxon>
    </lineage>
</organism>
<dbReference type="InterPro" id="IPR041472">
    <property type="entry name" value="BL00235/CARNS1_N"/>
</dbReference>
<evidence type="ECO:0000256" key="2">
    <source>
        <dbReference type="ARBA" id="ARBA00022741"/>
    </source>
</evidence>
<dbReference type="GO" id="GO:0046872">
    <property type="term" value="F:metal ion binding"/>
    <property type="evidence" value="ECO:0007669"/>
    <property type="project" value="InterPro"/>
</dbReference>
<evidence type="ECO:0000256" key="3">
    <source>
        <dbReference type="ARBA" id="ARBA00022840"/>
    </source>
</evidence>
<accession>A0A932I0L5</accession>
<dbReference type="PANTHER" id="PTHR43585">
    <property type="entry name" value="FUMIPYRROLE BIOSYNTHESIS PROTEIN C"/>
    <property type="match status" value="1"/>
</dbReference>
<dbReference type="PANTHER" id="PTHR43585:SF2">
    <property type="entry name" value="ATP-GRASP ENZYME FSQD"/>
    <property type="match status" value="1"/>
</dbReference>
<name>A0A932I0L5_UNCTE</name>
<evidence type="ECO:0000256" key="1">
    <source>
        <dbReference type="ARBA" id="ARBA00022598"/>
    </source>
</evidence>
<dbReference type="Gene3D" id="3.30.470.20">
    <property type="entry name" value="ATP-grasp fold, B domain"/>
    <property type="match status" value="1"/>
</dbReference>
<proteinExistence type="predicted"/>
<sequence>MKRALLLMTTATYRAKAFLEAARAAGVRVAVGTDRPDVLGDLNPGGSLTLDFLKPEREAGAIAAFAERYPLDAIVPVDEDTTILGALAAERLGLPYHPPGAARAARSKYQLRQVLSEEGIPAPGFRLLAAEEDPARLARTVRYPCVLKPTFLSASRGVIRANDEREFEAAFRRVAAILREPGTAGRGGAEAGMILAEDYIPGIEVALEGLMIRGELHALALFDKPDPMEGPFFEETIYVTPSRLPRAKQEEIARQAGRAARALGLREGPVHAEFRLNEGGVWPLDIAGRSIGGRCSEALSFGDGLPLETLILCQALGVAPPSLEREGEASGVMMIPIPAAGVLRGVEGKEEALAVPGVRGVEIAIHAGGRVVPLPEGEKYLGFIFAKGKTPEEAEAALRRAHARLKFRIDPEDKEPEAET</sequence>
<dbReference type="Gene3D" id="3.40.50.20">
    <property type="match status" value="1"/>
</dbReference>
<dbReference type="EMBL" id="JACPUR010000015">
    <property type="protein sequence ID" value="MBI3127084.1"/>
    <property type="molecule type" value="Genomic_DNA"/>
</dbReference>
<dbReference type="Pfam" id="PF18603">
    <property type="entry name" value="LAL_C2"/>
    <property type="match status" value="1"/>
</dbReference>
<comment type="caution">
    <text evidence="6">The sequence shown here is derived from an EMBL/GenBank/DDBJ whole genome shotgun (WGS) entry which is preliminary data.</text>
</comment>
<dbReference type="SUPFAM" id="SSF56059">
    <property type="entry name" value="Glutathione synthetase ATP-binding domain-like"/>
    <property type="match status" value="1"/>
</dbReference>
<dbReference type="InterPro" id="IPR052032">
    <property type="entry name" value="ATP-dep_AA_Ligase"/>
</dbReference>
<evidence type="ECO:0000256" key="4">
    <source>
        <dbReference type="PROSITE-ProRule" id="PRU00409"/>
    </source>
</evidence>
<keyword evidence="2 4" id="KW-0547">Nucleotide-binding</keyword>
<dbReference type="GO" id="GO:0005524">
    <property type="term" value="F:ATP binding"/>
    <property type="evidence" value="ECO:0007669"/>
    <property type="project" value="UniProtKB-UniRule"/>
</dbReference>
<feature type="domain" description="ATP-grasp" evidence="5">
    <location>
        <begin position="112"/>
        <end position="316"/>
    </location>
</feature>